<accession>A0A1V4SMH5</accession>
<keyword evidence="3" id="KW-1185">Reference proteome</keyword>
<name>A0A1V4SMH5_RUMHU</name>
<evidence type="ECO:0000313" key="3">
    <source>
        <dbReference type="Proteomes" id="UP000191554"/>
    </source>
</evidence>
<feature type="domain" description="DUF3502" evidence="1">
    <location>
        <begin position="13"/>
        <end position="46"/>
    </location>
</feature>
<evidence type="ECO:0000259" key="1">
    <source>
        <dbReference type="Pfam" id="PF12010"/>
    </source>
</evidence>
<sequence>MKKFNESAKAEKLLGWVYNPETVKTEIATLATVGKNMGNPLNEGIVKVCADARKQVDDFLASQK</sequence>
<reference evidence="2 3" key="1">
    <citation type="submission" date="2017-03" db="EMBL/GenBank/DDBJ databases">
        <title>Genome sequence of Clostridium hungatei DSM 14427.</title>
        <authorList>
            <person name="Poehlein A."/>
            <person name="Daniel R."/>
        </authorList>
    </citation>
    <scope>NUCLEOTIDE SEQUENCE [LARGE SCALE GENOMIC DNA]</scope>
    <source>
        <strain evidence="2 3">DSM 14427</strain>
    </source>
</reference>
<proteinExistence type="predicted"/>
<evidence type="ECO:0000313" key="2">
    <source>
        <dbReference type="EMBL" id="OPX45088.1"/>
    </source>
</evidence>
<dbReference type="RefSeq" id="WP_080063430.1">
    <property type="nucleotide sequence ID" value="NZ_MZGX01000005.1"/>
</dbReference>
<dbReference type="Proteomes" id="UP000191554">
    <property type="component" value="Unassembled WGS sequence"/>
</dbReference>
<dbReference type="Pfam" id="PF12010">
    <property type="entry name" value="DUF3502"/>
    <property type="match status" value="1"/>
</dbReference>
<protein>
    <recommendedName>
        <fullName evidence="1">DUF3502 domain-containing protein</fullName>
    </recommendedName>
</protein>
<dbReference type="EMBL" id="MZGX01000005">
    <property type="protein sequence ID" value="OPX45088.1"/>
    <property type="molecule type" value="Genomic_DNA"/>
</dbReference>
<dbReference type="AlphaFoldDB" id="A0A1V4SMH5"/>
<gene>
    <name evidence="2" type="ORF">CLHUN_09750</name>
</gene>
<dbReference type="InterPro" id="IPR022627">
    <property type="entry name" value="DUF3502"/>
</dbReference>
<comment type="caution">
    <text evidence="2">The sequence shown here is derived from an EMBL/GenBank/DDBJ whole genome shotgun (WGS) entry which is preliminary data.</text>
</comment>
<organism evidence="2 3">
    <name type="scientific">Ruminiclostridium hungatei</name>
    <name type="common">Clostridium hungatei</name>
    <dbReference type="NCBI Taxonomy" id="48256"/>
    <lineage>
        <taxon>Bacteria</taxon>
        <taxon>Bacillati</taxon>
        <taxon>Bacillota</taxon>
        <taxon>Clostridia</taxon>
        <taxon>Eubacteriales</taxon>
        <taxon>Oscillospiraceae</taxon>
        <taxon>Ruminiclostridium</taxon>
    </lineage>
</organism>